<dbReference type="EMBL" id="JAAFZH010000015">
    <property type="protein sequence ID" value="NDU98147.1"/>
    <property type="molecule type" value="Genomic_DNA"/>
</dbReference>
<reference evidence="1 2" key="1">
    <citation type="submission" date="2020-02" db="EMBL/GenBank/DDBJ databases">
        <title>Draft genome sequence of two Spirosoma agri KCTC 52727 and Spirosoma terrae KCTC 52035.</title>
        <authorList>
            <person name="Rojas J."/>
            <person name="Ambika Manirajan B."/>
            <person name="Suarez C."/>
            <person name="Ratering S."/>
            <person name="Schnell S."/>
        </authorList>
    </citation>
    <scope>NUCLEOTIDE SEQUENCE [LARGE SCALE GENOMIC DNA]</scope>
    <source>
        <strain evidence="1 2">KCTC 52035</strain>
    </source>
</reference>
<dbReference type="AlphaFoldDB" id="A0A6L9LES9"/>
<evidence type="ECO:0000313" key="2">
    <source>
        <dbReference type="Proteomes" id="UP000474175"/>
    </source>
</evidence>
<comment type="caution">
    <text evidence="1">The sequence shown here is derived from an EMBL/GenBank/DDBJ whole genome shotgun (WGS) entry which is preliminary data.</text>
</comment>
<name>A0A6L9LES9_9BACT</name>
<keyword evidence="2" id="KW-1185">Reference proteome</keyword>
<organism evidence="1 2">
    <name type="scientific">Spirosoma terrae</name>
    <dbReference type="NCBI Taxonomy" id="1968276"/>
    <lineage>
        <taxon>Bacteria</taxon>
        <taxon>Pseudomonadati</taxon>
        <taxon>Bacteroidota</taxon>
        <taxon>Cytophagia</taxon>
        <taxon>Cytophagales</taxon>
        <taxon>Cytophagaceae</taxon>
        <taxon>Spirosoma</taxon>
    </lineage>
</organism>
<proteinExistence type="predicted"/>
<sequence>MKVWKLYFQKFRARTSSLLTWNLQRLGHIATITGQQYNDAYYVWKRFYNLPESYTITYSVLTIAQKHNLPVEKALACYLNHLGSPL</sequence>
<protein>
    <submittedName>
        <fullName evidence="1">Uncharacterized protein</fullName>
    </submittedName>
</protein>
<dbReference type="Proteomes" id="UP000474175">
    <property type="component" value="Unassembled WGS sequence"/>
</dbReference>
<evidence type="ECO:0000313" key="1">
    <source>
        <dbReference type="EMBL" id="NDU98147.1"/>
    </source>
</evidence>
<gene>
    <name evidence="1" type="ORF">GK108_24905</name>
</gene>
<dbReference type="RefSeq" id="WP_163954281.1">
    <property type="nucleotide sequence ID" value="NZ_JAAFZH010000015.1"/>
</dbReference>
<accession>A0A6L9LES9</accession>